<name>A0A6J2Y8G4_SITOR</name>
<keyword evidence="1" id="KW-0732">Signal</keyword>
<proteinExistence type="predicted"/>
<keyword evidence="2" id="KW-1185">Reference proteome</keyword>
<feature type="chain" id="PRO_5027017471" evidence="1">
    <location>
        <begin position="22"/>
        <end position="101"/>
    </location>
</feature>
<sequence length="101" mass="11159">MIKEIIIFSIICLVFYRSVAAEDPKQKVPAQEVLLATSEDVGSGDEPDLVPEASAWGVYNNWGGRRYGYGKGWGSWGGRGYGWGGGWGYGGGWKRRGYYWG</sequence>
<evidence type="ECO:0000256" key="1">
    <source>
        <dbReference type="SAM" id="SignalP"/>
    </source>
</evidence>
<organism evidence="2 3">
    <name type="scientific">Sitophilus oryzae</name>
    <name type="common">Rice weevil</name>
    <name type="synonym">Curculio oryzae</name>
    <dbReference type="NCBI Taxonomy" id="7048"/>
    <lineage>
        <taxon>Eukaryota</taxon>
        <taxon>Metazoa</taxon>
        <taxon>Ecdysozoa</taxon>
        <taxon>Arthropoda</taxon>
        <taxon>Hexapoda</taxon>
        <taxon>Insecta</taxon>
        <taxon>Pterygota</taxon>
        <taxon>Neoptera</taxon>
        <taxon>Endopterygota</taxon>
        <taxon>Coleoptera</taxon>
        <taxon>Polyphaga</taxon>
        <taxon>Cucujiformia</taxon>
        <taxon>Curculionidae</taxon>
        <taxon>Dryophthorinae</taxon>
        <taxon>Sitophilus</taxon>
    </lineage>
</organism>
<dbReference type="AlphaFoldDB" id="A0A6J2Y8G4"/>
<feature type="signal peptide" evidence="1">
    <location>
        <begin position="1"/>
        <end position="21"/>
    </location>
</feature>
<dbReference type="Proteomes" id="UP000504635">
    <property type="component" value="Unplaced"/>
</dbReference>
<reference evidence="3" key="1">
    <citation type="submission" date="2025-08" db="UniProtKB">
        <authorList>
            <consortium name="RefSeq"/>
        </authorList>
    </citation>
    <scope>IDENTIFICATION</scope>
    <source>
        <tissue evidence="3">Gonads</tissue>
    </source>
</reference>
<protein>
    <submittedName>
        <fullName evidence="3">Neuropeptide-like protein 32</fullName>
    </submittedName>
</protein>
<dbReference type="GeneID" id="115884864"/>
<gene>
    <name evidence="3" type="primary">LOC115884864</name>
</gene>
<evidence type="ECO:0000313" key="2">
    <source>
        <dbReference type="Proteomes" id="UP000504635"/>
    </source>
</evidence>
<accession>A0A6J2Y8G4</accession>
<evidence type="ECO:0000313" key="3">
    <source>
        <dbReference type="RefSeq" id="XP_030759434.1"/>
    </source>
</evidence>
<dbReference type="InParanoid" id="A0A6J2Y8G4"/>
<dbReference type="RefSeq" id="XP_030759434.1">
    <property type="nucleotide sequence ID" value="XM_030903574.1"/>
</dbReference>
<dbReference type="KEGG" id="soy:115884864"/>